<evidence type="ECO:0000313" key="2">
    <source>
        <dbReference type="EMBL" id="CAD8857935.1"/>
    </source>
</evidence>
<dbReference type="EMBL" id="HBFQ01045384">
    <property type="protein sequence ID" value="CAD8857935.1"/>
    <property type="molecule type" value="Transcribed_RNA"/>
</dbReference>
<sequence length="423" mass="46646">MLTKHVVRDPWRARQRILGRRRLRPWLLSGCVAALRPFGSQVPATVPLARPPGGWRLGCWNQHRVGSYVQRDCPWVSRLQGKGYCRRNELSKLDVEYERDELRLWATSFDAVALQEVDEPLRQVLLASGDLRQSYSHVDGRGVGVDCTNGVLVHPRLTVLGEAHAELRLALKNGKHAVRDHVALLLEGEEPLVLCSVHLHPPASIGDYLAYIHPLKEAIVSLLSQSPTATVALIGDFNVSPAGFAELTAQDAFWNSCRTLCCGGATAYRSNPCETGDFGVFGGPGLLDLCLEVDRCTHEPASQVTSGWTCRVSGPANFDDFERFSDMVVEKMTLPFVQRELGTARTAIERAIKAGESDMQVAFRQSCLSESLSQSSLEAVLRQSLEGVARAEHNLTRPMVLRKGLSTSDHKALVFETVRTCGK</sequence>
<accession>A0A7S1FD10</accession>
<dbReference type="Pfam" id="PF03372">
    <property type="entry name" value="Exo_endo_phos"/>
    <property type="match status" value="1"/>
</dbReference>
<dbReference type="InterPro" id="IPR036691">
    <property type="entry name" value="Endo/exonu/phosph_ase_sf"/>
</dbReference>
<feature type="domain" description="Endonuclease/exonuclease/phosphatase" evidence="1">
    <location>
        <begin position="91"/>
        <end position="241"/>
    </location>
</feature>
<evidence type="ECO:0000259" key="1">
    <source>
        <dbReference type="Pfam" id="PF03372"/>
    </source>
</evidence>
<proteinExistence type="predicted"/>
<organism evidence="2">
    <name type="scientific">Noctiluca scintillans</name>
    <name type="common">Sea sparkle</name>
    <name type="synonym">Red tide dinoflagellate</name>
    <dbReference type="NCBI Taxonomy" id="2966"/>
    <lineage>
        <taxon>Eukaryota</taxon>
        <taxon>Sar</taxon>
        <taxon>Alveolata</taxon>
        <taxon>Dinophyceae</taxon>
        <taxon>Noctilucales</taxon>
        <taxon>Noctilucaceae</taxon>
        <taxon>Noctiluca</taxon>
    </lineage>
</organism>
<dbReference type="InterPro" id="IPR005135">
    <property type="entry name" value="Endo/exonuclease/phosphatase"/>
</dbReference>
<reference evidence="2" key="1">
    <citation type="submission" date="2021-01" db="EMBL/GenBank/DDBJ databases">
        <authorList>
            <person name="Corre E."/>
            <person name="Pelletier E."/>
            <person name="Niang G."/>
            <person name="Scheremetjew M."/>
            <person name="Finn R."/>
            <person name="Kale V."/>
            <person name="Holt S."/>
            <person name="Cochrane G."/>
            <person name="Meng A."/>
            <person name="Brown T."/>
            <person name="Cohen L."/>
        </authorList>
    </citation>
    <scope>NUCLEOTIDE SEQUENCE</scope>
</reference>
<dbReference type="GO" id="GO:0003824">
    <property type="term" value="F:catalytic activity"/>
    <property type="evidence" value="ECO:0007669"/>
    <property type="project" value="InterPro"/>
</dbReference>
<gene>
    <name evidence="2" type="ORF">NSCI0253_LOCUS32287</name>
</gene>
<name>A0A7S1FD10_NOCSC</name>
<dbReference type="AlphaFoldDB" id="A0A7S1FD10"/>
<protein>
    <recommendedName>
        <fullName evidence="1">Endonuclease/exonuclease/phosphatase domain-containing protein</fullName>
    </recommendedName>
</protein>
<dbReference type="Gene3D" id="3.60.10.10">
    <property type="entry name" value="Endonuclease/exonuclease/phosphatase"/>
    <property type="match status" value="1"/>
</dbReference>
<dbReference type="SUPFAM" id="SSF56219">
    <property type="entry name" value="DNase I-like"/>
    <property type="match status" value="1"/>
</dbReference>